<accession>A0A918M3G7</accession>
<organism evidence="1 2">
    <name type="scientific">Streptomyces lavendofoliae</name>
    <dbReference type="NCBI Taxonomy" id="67314"/>
    <lineage>
        <taxon>Bacteria</taxon>
        <taxon>Bacillati</taxon>
        <taxon>Actinomycetota</taxon>
        <taxon>Actinomycetes</taxon>
        <taxon>Kitasatosporales</taxon>
        <taxon>Streptomycetaceae</taxon>
        <taxon>Streptomyces</taxon>
    </lineage>
</organism>
<comment type="caution">
    <text evidence="1">The sequence shown here is derived from an EMBL/GenBank/DDBJ whole genome shotgun (WGS) entry which is preliminary data.</text>
</comment>
<dbReference type="RefSeq" id="WP_189549650.1">
    <property type="nucleotide sequence ID" value="NZ_BMTP01000003.1"/>
</dbReference>
<reference evidence="1" key="1">
    <citation type="journal article" date="2014" name="Int. J. Syst. Evol. Microbiol.">
        <title>Complete genome sequence of Corynebacterium casei LMG S-19264T (=DSM 44701T), isolated from a smear-ripened cheese.</title>
        <authorList>
            <consortium name="US DOE Joint Genome Institute (JGI-PGF)"/>
            <person name="Walter F."/>
            <person name="Albersmeier A."/>
            <person name="Kalinowski J."/>
            <person name="Ruckert C."/>
        </authorList>
    </citation>
    <scope>NUCLEOTIDE SEQUENCE</scope>
    <source>
        <strain evidence="1">JCM 4391</strain>
    </source>
</reference>
<sequence>MNNKAITTTEAHQMLTGLYASGARFDADWSGVDDETMTKLRDAAASGDEALQSLLTNLAFTKFEGADQAARLSASLAGIKQAAVAEIFDELPTTSIEDLRAAAEAAGYEVEILA</sequence>
<dbReference type="AlphaFoldDB" id="A0A918M3G7"/>
<protein>
    <submittedName>
        <fullName evidence="1">Uncharacterized protein</fullName>
    </submittedName>
</protein>
<evidence type="ECO:0000313" key="2">
    <source>
        <dbReference type="Proteomes" id="UP000636661"/>
    </source>
</evidence>
<reference evidence="1" key="2">
    <citation type="submission" date="2020-09" db="EMBL/GenBank/DDBJ databases">
        <authorList>
            <person name="Sun Q."/>
            <person name="Ohkuma M."/>
        </authorList>
    </citation>
    <scope>NUCLEOTIDE SEQUENCE</scope>
    <source>
        <strain evidence="1">JCM 4391</strain>
    </source>
</reference>
<dbReference type="Proteomes" id="UP000636661">
    <property type="component" value="Unassembled WGS sequence"/>
</dbReference>
<keyword evidence="2" id="KW-1185">Reference proteome</keyword>
<evidence type="ECO:0000313" key="1">
    <source>
        <dbReference type="EMBL" id="GGU26805.1"/>
    </source>
</evidence>
<name>A0A918M3G7_9ACTN</name>
<proteinExistence type="predicted"/>
<gene>
    <name evidence="1" type="ORF">GCM10010274_11630</name>
</gene>
<dbReference type="EMBL" id="BMTP01000003">
    <property type="protein sequence ID" value="GGU26805.1"/>
    <property type="molecule type" value="Genomic_DNA"/>
</dbReference>